<evidence type="ECO:0000313" key="2">
    <source>
        <dbReference type="EMBL" id="SER26257.1"/>
    </source>
</evidence>
<sequence>MAEADAGDDPETEEKKAKRLTPAQWAEATELWELGQITMSDLVARFGITHTAISSYFKRHKITRGSRKAEVAEAVGSRVKAEAVEAVTNFAMLKRARIEETKQQAYQATTVVHTMVMKALVEAHKGSKPLAAAEMKHLRAASAILAQVRQERYKILEIENEIDDNSLPDLIVRDLSDEEITDLQNRDEDDFDLELPELEDLADDDVVLEGEE</sequence>
<evidence type="ECO:0008006" key="4">
    <source>
        <dbReference type="Google" id="ProtNLM"/>
    </source>
</evidence>
<dbReference type="STRING" id="1855383.SAMN05216548_11417"/>
<feature type="region of interest" description="Disordered" evidence="1">
    <location>
        <begin position="1"/>
        <end position="21"/>
    </location>
</feature>
<keyword evidence="3" id="KW-1185">Reference proteome</keyword>
<evidence type="ECO:0000313" key="3">
    <source>
        <dbReference type="Proteomes" id="UP000199647"/>
    </source>
</evidence>
<dbReference type="RefSeq" id="WP_092498446.1">
    <property type="nucleotide sequence ID" value="NZ_FOFG01000014.1"/>
</dbReference>
<proteinExistence type="predicted"/>
<reference evidence="2 3" key="1">
    <citation type="submission" date="2016-10" db="EMBL/GenBank/DDBJ databases">
        <authorList>
            <person name="de Groot N.N."/>
        </authorList>
    </citation>
    <scope>NUCLEOTIDE SEQUENCE [LARGE SCALE GENOMIC DNA]</scope>
    <source>
        <strain evidence="2 3">A52C2</strain>
    </source>
</reference>
<dbReference type="AlphaFoldDB" id="A0A1H9MRZ5"/>
<dbReference type="Proteomes" id="UP000199647">
    <property type="component" value="Unassembled WGS sequence"/>
</dbReference>
<name>A0A1H9MRZ5_9HYPH</name>
<feature type="compositionally biased region" description="Acidic residues" evidence="1">
    <location>
        <begin position="1"/>
        <end position="12"/>
    </location>
</feature>
<evidence type="ECO:0000256" key="1">
    <source>
        <dbReference type="SAM" id="MobiDB-lite"/>
    </source>
</evidence>
<accession>A0A1H9MRZ5</accession>
<organism evidence="2 3">
    <name type="scientific">Faunimonas pinastri</name>
    <dbReference type="NCBI Taxonomy" id="1855383"/>
    <lineage>
        <taxon>Bacteria</taxon>
        <taxon>Pseudomonadati</taxon>
        <taxon>Pseudomonadota</taxon>
        <taxon>Alphaproteobacteria</taxon>
        <taxon>Hyphomicrobiales</taxon>
        <taxon>Afifellaceae</taxon>
        <taxon>Faunimonas</taxon>
    </lineage>
</organism>
<dbReference type="EMBL" id="FOFG01000014">
    <property type="protein sequence ID" value="SER26257.1"/>
    <property type="molecule type" value="Genomic_DNA"/>
</dbReference>
<gene>
    <name evidence="2" type="ORF">SAMN05216548_11417</name>
</gene>
<protein>
    <recommendedName>
        <fullName evidence="4">DNA-binding protein</fullName>
    </recommendedName>
</protein>